<sequence length="94" mass="11039">MRRPRPGWERLDRVQEQTAVSCFKLLDFAQNECAVTYRDEIEDFPSPDEDEEMIGRRRMTTRVTRAPGDKGSHPGHEGETLLRYARIARFLILF</sequence>
<reference evidence="2 3" key="1">
    <citation type="journal article" date="2008" name="Nature">
        <title>The genome of the model beetle and pest Tribolium castaneum.</title>
        <authorList>
            <consortium name="Tribolium Genome Sequencing Consortium"/>
            <person name="Richards S."/>
            <person name="Gibbs R.A."/>
            <person name="Weinstock G.M."/>
            <person name="Brown S.J."/>
            <person name="Denell R."/>
            <person name="Beeman R.W."/>
            <person name="Gibbs R."/>
            <person name="Beeman R.W."/>
            <person name="Brown S.J."/>
            <person name="Bucher G."/>
            <person name="Friedrich M."/>
            <person name="Grimmelikhuijzen C.J."/>
            <person name="Klingler M."/>
            <person name="Lorenzen M."/>
            <person name="Richards S."/>
            <person name="Roth S."/>
            <person name="Schroder R."/>
            <person name="Tautz D."/>
            <person name="Zdobnov E.M."/>
            <person name="Muzny D."/>
            <person name="Gibbs R.A."/>
            <person name="Weinstock G.M."/>
            <person name="Attaway T."/>
            <person name="Bell S."/>
            <person name="Buhay C.J."/>
            <person name="Chandrabose M.N."/>
            <person name="Chavez D."/>
            <person name="Clerk-Blankenburg K.P."/>
            <person name="Cree A."/>
            <person name="Dao M."/>
            <person name="Davis C."/>
            <person name="Chacko J."/>
            <person name="Dinh H."/>
            <person name="Dugan-Rocha S."/>
            <person name="Fowler G."/>
            <person name="Garner T.T."/>
            <person name="Garnes J."/>
            <person name="Gnirke A."/>
            <person name="Hawes A."/>
            <person name="Hernandez J."/>
            <person name="Hines S."/>
            <person name="Holder M."/>
            <person name="Hume J."/>
            <person name="Jhangiani S.N."/>
            <person name="Joshi V."/>
            <person name="Khan Z.M."/>
            <person name="Jackson L."/>
            <person name="Kovar C."/>
            <person name="Kowis A."/>
            <person name="Lee S."/>
            <person name="Lewis L.R."/>
            <person name="Margolis J."/>
            <person name="Morgan M."/>
            <person name="Nazareth L.V."/>
            <person name="Nguyen N."/>
            <person name="Okwuonu G."/>
            <person name="Parker D."/>
            <person name="Richards S."/>
            <person name="Ruiz S.J."/>
            <person name="Santibanez J."/>
            <person name="Savard J."/>
            <person name="Scherer S.E."/>
            <person name="Schneider B."/>
            <person name="Sodergren E."/>
            <person name="Tautz D."/>
            <person name="Vattahil S."/>
            <person name="Villasana D."/>
            <person name="White C.S."/>
            <person name="Wright R."/>
            <person name="Park Y."/>
            <person name="Beeman R.W."/>
            <person name="Lord J."/>
            <person name="Oppert B."/>
            <person name="Lorenzen M."/>
            <person name="Brown S."/>
            <person name="Wang L."/>
            <person name="Savard J."/>
            <person name="Tautz D."/>
            <person name="Richards S."/>
            <person name="Weinstock G."/>
            <person name="Gibbs R.A."/>
            <person name="Liu Y."/>
            <person name="Worley K."/>
            <person name="Weinstock G."/>
            <person name="Elsik C.G."/>
            <person name="Reese J.T."/>
            <person name="Elhaik E."/>
            <person name="Landan G."/>
            <person name="Graur D."/>
            <person name="Arensburger P."/>
            <person name="Atkinson P."/>
            <person name="Beeman R.W."/>
            <person name="Beidler J."/>
            <person name="Brown S.J."/>
            <person name="Demuth J.P."/>
            <person name="Drury D.W."/>
            <person name="Du Y.Z."/>
            <person name="Fujiwara H."/>
            <person name="Lorenzen M."/>
            <person name="Maselli V."/>
            <person name="Osanai M."/>
            <person name="Park Y."/>
            <person name="Robertson H.M."/>
            <person name="Tu Z."/>
            <person name="Wang J.J."/>
            <person name="Wang S."/>
            <person name="Richards S."/>
            <person name="Song H."/>
            <person name="Zhang L."/>
            <person name="Sodergren E."/>
            <person name="Werner D."/>
            <person name="Stanke M."/>
            <person name="Morgenstern B."/>
            <person name="Solovyev V."/>
            <person name="Kosarev P."/>
            <person name="Brown G."/>
            <person name="Chen H.C."/>
            <person name="Ermolaeva O."/>
            <person name="Hlavina W."/>
            <person name="Kapustin Y."/>
            <person name="Kiryutin B."/>
            <person name="Kitts P."/>
            <person name="Maglott D."/>
            <person name="Pruitt K."/>
            <person name="Sapojnikov V."/>
            <person name="Souvorov A."/>
            <person name="Mackey A.J."/>
            <person name="Waterhouse R.M."/>
            <person name="Wyder S."/>
            <person name="Zdobnov E.M."/>
            <person name="Zdobnov E.M."/>
            <person name="Wyder S."/>
            <person name="Kriventseva E.V."/>
            <person name="Kadowaki T."/>
            <person name="Bork P."/>
            <person name="Aranda M."/>
            <person name="Bao R."/>
            <person name="Beermann A."/>
            <person name="Berns N."/>
            <person name="Bolognesi R."/>
            <person name="Bonneton F."/>
            <person name="Bopp D."/>
            <person name="Brown S.J."/>
            <person name="Bucher G."/>
            <person name="Butts T."/>
            <person name="Chaumot A."/>
            <person name="Denell R.E."/>
            <person name="Ferrier D.E."/>
            <person name="Friedrich M."/>
            <person name="Gordon C.M."/>
            <person name="Jindra M."/>
            <person name="Klingler M."/>
            <person name="Lan Q."/>
            <person name="Lattorff H.M."/>
            <person name="Laudet V."/>
            <person name="von Levetsow C."/>
            <person name="Liu Z."/>
            <person name="Lutz R."/>
            <person name="Lynch J.A."/>
            <person name="da Fonseca R.N."/>
            <person name="Posnien N."/>
            <person name="Reuter R."/>
            <person name="Roth S."/>
            <person name="Savard J."/>
            <person name="Schinko J.B."/>
            <person name="Schmitt C."/>
            <person name="Schoppmeier M."/>
            <person name="Schroder R."/>
            <person name="Shippy T.D."/>
            <person name="Simonnet F."/>
            <person name="Marques-Souza H."/>
            <person name="Tautz D."/>
            <person name="Tomoyasu Y."/>
            <person name="Trauner J."/>
            <person name="Van der Zee M."/>
            <person name="Vervoort M."/>
            <person name="Wittkopp N."/>
            <person name="Wimmer E.A."/>
            <person name="Yang X."/>
            <person name="Jones A.K."/>
            <person name="Sattelle D.B."/>
            <person name="Ebert P.R."/>
            <person name="Nelson D."/>
            <person name="Scott J.G."/>
            <person name="Beeman R.W."/>
            <person name="Muthukrishnan S."/>
            <person name="Kramer K.J."/>
            <person name="Arakane Y."/>
            <person name="Beeman R.W."/>
            <person name="Zhu Q."/>
            <person name="Hogenkamp D."/>
            <person name="Dixit R."/>
            <person name="Oppert B."/>
            <person name="Jiang H."/>
            <person name="Zou Z."/>
            <person name="Marshall J."/>
            <person name="Elpidina E."/>
            <person name="Vinokurov K."/>
            <person name="Oppert C."/>
            <person name="Zou Z."/>
            <person name="Evans J."/>
            <person name="Lu Z."/>
            <person name="Zhao P."/>
            <person name="Sumathipala N."/>
            <person name="Altincicek B."/>
            <person name="Vilcinskas A."/>
            <person name="Williams M."/>
            <person name="Hultmark D."/>
            <person name="Hetru C."/>
            <person name="Jiang H."/>
            <person name="Grimmelikhuijzen C.J."/>
            <person name="Hauser F."/>
            <person name="Cazzamali G."/>
            <person name="Williamson M."/>
            <person name="Park Y."/>
            <person name="Li B."/>
            <person name="Tanaka Y."/>
            <person name="Predel R."/>
            <person name="Neupert S."/>
            <person name="Schachtner J."/>
            <person name="Verleyen P."/>
            <person name="Raible F."/>
            <person name="Bork P."/>
            <person name="Friedrich M."/>
            <person name="Walden K.K."/>
            <person name="Robertson H.M."/>
            <person name="Angeli S."/>
            <person name="Foret S."/>
            <person name="Bucher G."/>
            <person name="Schuetz S."/>
            <person name="Maleszka R."/>
            <person name="Wimmer E.A."/>
            <person name="Beeman R.W."/>
            <person name="Lorenzen M."/>
            <person name="Tomoyasu Y."/>
            <person name="Miller S.C."/>
            <person name="Grossmann D."/>
            <person name="Bucher G."/>
        </authorList>
    </citation>
    <scope>NUCLEOTIDE SEQUENCE [LARGE SCALE GENOMIC DNA]</scope>
    <source>
        <strain evidence="2 3">Georgia GA2</strain>
    </source>
</reference>
<evidence type="ECO:0000313" key="3">
    <source>
        <dbReference type="Proteomes" id="UP000007266"/>
    </source>
</evidence>
<evidence type="ECO:0000256" key="1">
    <source>
        <dbReference type="SAM" id="MobiDB-lite"/>
    </source>
</evidence>
<accession>D1ZZB3</accession>
<keyword evidence="3" id="KW-1185">Reference proteome</keyword>
<dbReference type="EMBL" id="KQ971338">
    <property type="protein sequence ID" value="EFA02343.1"/>
    <property type="molecule type" value="Genomic_DNA"/>
</dbReference>
<dbReference type="InParanoid" id="D1ZZB3"/>
<proteinExistence type="predicted"/>
<dbReference type="AlphaFoldDB" id="D1ZZB3"/>
<feature type="compositionally biased region" description="Basic and acidic residues" evidence="1">
    <location>
        <begin position="67"/>
        <end position="77"/>
    </location>
</feature>
<dbReference type="Proteomes" id="UP000007266">
    <property type="component" value="Linkage group 4"/>
</dbReference>
<protein>
    <submittedName>
        <fullName evidence="2">Uncharacterized protein</fullName>
    </submittedName>
</protein>
<reference evidence="2 3" key="2">
    <citation type="journal article" date="2010" name="Nucleic Acids Res.">
        <title>BeetleBase in 2010: revisions to provide comprehensive genomic information for Tribolium castaneum.</title>
        <authorList>
            <person name="Kim H.S."/>
            <person name="Murphy T."/>
            <person name="Xia J."/>
            <person name="Caragea D."/>
            <person name="Park Y."/>
            <person name="Beeman R.W."/>
            <person name="Lorenzen M.D."/>
            <person name="Butcher S."/>
            <person name="Manak J.R."/>
            <person name="Brown S.J."/>
        </authorList>
    </citation>
    <scope>NUCLEOTIDE SEQUENCE [LARGE SCALE GENOMIC DNA]</scope>
    <source>
        <strain evidence="2 3">Georgia GA2</strain>
    </source>
</reference>
<organism evidence="2 3">
    <name type="scientific">Tribolium castaneum</name>
    <name type="common">Red flour beetle</name>
    <dbReference type="NCBI Taxonomy" id="7070"/>
    <lineage>
        <taxon>Eukaryota</taxon>
        <taxon>Metazoa</taxon>
        <taxon>Ecdysozoa</taxon>
        <taxon>Arthropoda</taxon>
        <taxon>Hexapoda</taxon>
        <taxon>Insecta</taxon>
        <taxon>Pterygota</taxon>
        <taxon>Neoptera</taxon>
        <taxon>Endopterygota</taxon>
        <taxon>Coleoptera</taxon>
        <taxon>Polyphaga</taxon>
        <taxon>Cucujiformia</taxon>
        <taxon>Tenebrionidae</taxon>
        <taxon>Tenebrionidae incertae sedis</taxon>
        <taxon>Tribolium</taxon>
    </lineage>
</organism>
<evidence type="ECO:0000313" key="2">
    <source>
        <dbReference type="EMBL" id="EFA02343.1"/>
    </source>
</evidence>
<feature type="region of interest" description="Disordered" evidence="1">
    <location>
        <begin position="44"/>
        <end position="77"/>
    </location>
</feature>
<name>D1ZZB3_TRICA</name>
<gene>
    <name evidence="2" type="primary">GLEAN_08013</name>
    <name evidence="2" type="ORF">TcasGA2_TC008013</name>
</gene>
<dbReference type="HOGENOM" id="CLU_2389044_0_0_1"/>